<sequence>MRSLFTTIAIFILCSFSSFAPKEQQTAYSIVGSWRLVDMQIGDDKEAKEKSDIENTLHQSTMRLVFEESGQFRMELDTDGRGLSGGYYYDAESQVLSIRYGTHIDTALVTWDGKDRMIHATQDGTTTTTMERVTE</sequence>
<dbReference type="EMBL" id="CP009621">
    <property type="protein sequence ID" value="AKD02367.1"/>
    <property type="molecule type" value="Genomic_DNA"/>
</dbReference>
<dbReference type="OrthoDB" id="853684at2"/>
<organism evidence="2 3">
    <name type="scientific">Pontibacter korlensis</name>
    <dbReference type="NCBI Taxonomy" id="400092"/>
    <lineage>
        <taxon>Bacteria</taxon>
        <taxon>Pseudomonadati</taxon>
        <taxon>Bacteroidota</taxon>
        <taxon>Cytophagia</taxon>
        <taxon>Cytophagales</taxon>
        <taxon>Hymenobacteraceae</taxon>
        <taxon>Pontibacter</taxon>
    </lineage>
</organism>
<evidence type="ECO:0000313" key="3">
    <source>
        <dbReference type="Proteomes" id="UP000033109"/>
    </source>
</evidence>
<keyword evidence="3" id="KW-1185">Reference proteome</keyword>
<evidence type="ECO:0000256" key="1">
    <source>
        <dbReference type="SAM" id="SignalP"/>
    </source>
</evidence>
<evidence type="ECO:0008006" key="4">
    <source>
        <dbReference type="Google" id="ProtNLM"/>
    </source>
</evidence>
<reference evidence="2 3" key="1">
    <citation type="journal article" date="2015" name="Sci. Rep.">
        <title>Unraveling adaptation of Pontibacter korlensis to radiation and infertility in desert through complete genome and comparative transcriptomic analysis.</title>
        <authorList>
            <person name="Dai J."/>
            <person name="Dai W."/>
            <person name="Qiu C."/>
            <person name="Yang Z."/>
            <person name="Zhang Y."/>
            <person name="Zhou M."/>
            <person name="Zhang L."/>
            <person name="Fang C."/>
            <person name="Gao Q."/>
            <person name="Yang Q."/>
            <person name="Li X."/>
            <person name="Wang Z."/>
            <person name="Wang Z."/>
            <person name="Jia Z."/>
            <person name="Chen X."/>
        </authorList>
    </citation>
    <scope>NUCLEOTIDE SEQUENCE [LARGE SCALE GENOMIC DNA]</scope>
    <source>
        <strain evidence="2 3">X14-1T</strain>
    </source>
</reference>
<keyword evidence="1" id="KW-0732">Signal</keyword>
<feature type="signal peptide" evidence="1">
    <location>
        <begin position="1"/>
        <end position="20"/>
    </location>
</feature>
<protein>
    <recommendedName>
        <fullName evidence="4">Lipocalin-like domain-containing protein</fullName>
    </recommendedName>
</protein>
<dbReference type="KEGG" id="pko:PKOR_03545"/>
<dbReference type="HOGENOM" id="CLU_1883854_0_0_10"/>
<gene>
    <name evidence="2" type="ORF">PKOR_03545</name>
</gene>
<name>A0A0E3UVA9_9BACT</name>
<dbReference type="AlphaFoldDB" id="A0A0E3UVA9"/>
<evidence type="ECO:0000313" key="2">
    <source>
        <dbReference type="EMBL" id="AKD02367.1"/>
    </source>
</evidence>
<proteinExistence type="predicted"/>
<dbReference type="PATRIC" id="fig|400092.3.peg.802"/>
<dbReference type="RefSeq" id="WP_046309157.1">
    <property type="nucleotide sequence ID" value="NZ_CBCSCY010000012.1"/>
</dbReference>
<feature type="chain" id="PRO_5002413104" description="Lipocalin-like domain-containing protein" evidence="1">
    <location>
        <begin position="21"/>
        <end position="135"/>
    </location>
</feature>
<accession>A0A0E3UVA9</accession>
<dbReference type="Proteomes" id="UP000033109">
    <property type="component" value="Chromosome"/>
</dbReference>